<dbReference type="Proteomes" id="UP000326198">
    <property type="component" value="Unassembled WGS sequence"/>
</dbReference>
<proteinExistence type="predicted"/>
<dbReference type="OrthoDB" id="3766406at2759"/>
<organism evidence="2 3">
    <name type="scientific">Aspergillus bertholletiae</name>
    <dbReference type="NCBI Taxonomy" id="1226010"/>
    <lineage>
        <taxon>Eukaryota</taxon>
        <taxon>Fungi</taxon>
        <taxon>Dikarya</taxon>
        <taxon>Ascomycota</taxon>
        <taxon>Pezizomycotina</taxon>
        <taxon>Eurotiomycetes</taxon>
        <taxon>Eurotiomycetidae</taxon>
        <taxon>Eurotiales</taxon>
        <taxon>Aspergillaceae</taxon>
        <taxon>Aspergillus</taxon>
        <taxon>Aspergillus subgen. Circumdati</taxon>
    </lineage>
</organism>
<gene>
    <name evidence="2" type="ORF">BDV26DRAFT_300258</name>
</gene>
<reference evidence="2 3" key="1">
    <citation type="submission" date="2019-04" db="EMBL/GenBank/DDBJ databases">
        <title>Friends and foes A comparative genomics studyof 23 Aspergillus species from section Flavi.</title>
        <authorList>
            <consortium name="DOE Joint Genome Institute"/>
            <person name="Kjaerbolling I."/>
            <person name="Vesth T."/>
            <person name="Frisvad J.C."/>
            <person name="Nybo J.L."/>
            <person name="Theobald S."/>
            <person name="Kildgaard S."/>
            <person name="Isbrandt T."/>
            <person name="Kuo A."/>
            <person name="Sato A."/>
            <person name="Lyhne E.K."/>
            <person name="Kogle M.E."/>
            <person name="Wiebenga A."/>
            <person name="Kun R.S."/>
            <person name="Lubbers R.J."/>
            <person name="Makela M.R."/>
            <person name="Barry K."/>
            <person name="Chovatia M."/>
            <person name="Clum A."/>
            <person name="Daum C."/>
            <person name="Haridas S."/>
            <person name="He G."/>
            <person name="LaButti K."/>
            <person name="Lipzen A."/>
            <person name="Mondo S."/>
            <person name="Riley R."/>
            <person name="Salamov A."/>
            <person name="Simmons B.A."/>
            <person name="Magnuson J.K."/>
            <person name="Henrissat B."/>
            <person name="Mortensen U.H."/>
            <person name="Larsen T.O."/>
            <person name="Devries R.P."/>
            <person name="Grigoriev I.V."/>
            <person name="Machida M."/>
            <person name="Baker S.E."/>
            <person name="Andersen M.R."/>
        </authorList>
    </citation>
    <scope>NUCLEOTIDE SEQUENCE [LARGE SCALE GENOMIC DNA]</scope>
    <source>
        <strain evidence="2 3">IBT 29228</strain>
    </source>
</reference>
<dbReference type="AlphaFoldDB" id="A0A5N7AXC2"/>
<evidence type="ECO:0000313" key="3">
    <source>
        <dbReference type="Proteomes" id="UP000326198"/>
    </source>
</evidence>
<dbReference type="EMBL" id="ML736286">
    <property type="protein sequence ID" value="KAE8374383.1"/>
    <property type="molecule type" value="Genomic_DNA"/>
</dbReference>
<evidence type="ECO:0000256" key="1">
    <source>
        <dbReference type="SAM" id="MobiDB-lite"/>
    </source>
</evidence>
<feature type="region of interest" description="Disordered" evidence="1">
    <location>
        <begin position="1"/>
        <end position="63"/>
    </location>
</feature>
<feature type="compositionally biased region" description="Basic residues" evidence="1">
    <location>
        <begin position="45"/>
        <end position="54"/>
    </location>
</feature>
<name>A0A5N7AXC2_9EURO</name>
<accession>A0A5N7AXC2</accession>
<sequence length="411" mass="46942">MARTRSQRAELASSSNKVGQRKKSLRNQNSAGQTKSNLQGDGHNTRRIVNKHKPTYLEQTLSEREADPNRNLRLFCLPREIFDQIIDHLLPDAEACFSLTCKEALHRLGTASWSIFRGRARYYGLHYGYYGSLVQLLQRDMPGSEYCPRCETLHPPLKPPRDHRETKWTKLCMGQLAIIDYWPQTPSGGYSLVWEHILEAFKSQPSTPGSSPPIPSFSGDFTFNKDTVNYRMCSSAQWIDRNFILIHEHHLRNSNYRSRPLQAAHINGLPFRLCAHLSTAPVPPKKISRATKPVSNIPLLSRAIATVSPPNLQKGVPRLNTDPGLVGMEMKDDLTWRCKSCATKFRVRYDGHNMELVVTAWHCLGRELWKAQQLWTYLVRREGPTLGPAKRNSEYHSVSRSLPDFKISDDI</sequence>
<evidence type="ECO:0000313" key="2">
    <source>
        <dbReference type="EMBL" id="KAE8374383.1"/>
    </source>
</evidence>
<protein>
    <recommendedName>
        <fullName evidence="4">F-box domain-containing protein</fullName>
    </recommendedName>
</protein>
<keyword evidence="3" id="KW-1185">Reference proteome</keyword>
<evidence type="ECO:0008006" key="4">
    <source>
        <dbReference type="Google" id="ProtNLM"/>
    </source>
</evidence>
<feature type="compositionally biased region" description="Polar residues" evidence="1">
    <location>
        <begin position="26"/>
        <end position="39"/>
    </location>
</feature>